<reference evidence="3 4" key="1">
    <citation type="submission" date="2020-12" db="EMBL/GenBank/DDBJ databases">
        <title>FDA dAtabase for Regulatory Grade micrObial Sequences (FDA-ARGOS): Supporting development and validation of Infectious Disease Dx tests.</title>
        <authorList>
            <person name="Sproer C."/>
            <person name="Gronow S."/>
            <person name="Severitt S."/>
            <person name="Schroder I."/>
            <person name="Tallon L."/>
            <person name="Sadzewicz L."/>
            <person name="Zhao X."/>
            <person name="Boylan J."/>
            <person name="Ott S."/>
            <person name="Bowen H."/>
            <person name="Vavikolanu K."/>
            <person name="Mehta A."/>
            <person name="Aluvathingal J."/>
            <person name="Nadendla S."/>
            <person name="Lowell S."/>
            <person name="Myers T."/>
            <person name="Yan Y."/>
            <person name="Sichtig H."/>
        </authorList>
    </citation>
    <scope>NUCLEOTIDE SEQUENCE [LARGE SCALE GENOMIC DNA]</scope>
    <source>
        <strain evidence="3 4">FDAARGOS_909</strain>
    </source>
</reference>
<feature type="signal peptide" evidence="2">
    <location>
        <begin position="1"/>
        <end position="25"/>
    </location>
</feature>
<sequence>MKKLLMTLYIAVGLATGLGAAPARADDYPTKPVRLIVPFAPGGVTDTGARVVAERLAARLGQQVVVDNRPGASGNIGTQMAAAAAPDGYTLVVGFDGTLVINPHVYPKVPFDTLRDFEPVSKIGDAALVIVTHPSVPARDLAALVAYSKAGSAGVSTGVPMGISYGSAGTGSTPHIAGELLRVRTGANFVHVPYKGGGQALADVVGGMLPMLYTAVAGAQPFIQRGQVRAIAVSSAQRLPSLPQVPTVAESGVPGFEVSSWIGILAPVRTPPAIVDRLQRELHAVVQAPEVRERLASLGISASGNTPAEFRSQIEADLRKYADVVKAAHIRME</sequence>
<dbReference type="PANTHER" id="PTHR42928:SF5">
    <property type="entry name" value="BLR1237 PROTEIN"/>
    <property type="match status" value="1"/>
</dbReference>
<comment type="similarity">
    <text evidence="1">Belongs to the UPF0065 (bug) family.</text>
</comment>
<evidence type="ECO:0000313" key="4">
    <source>
        <dbReference type="Proteomes" id="UP000594778"/>
    </source>
</evidence>
<proteinExistence type="inferred from homology"/>
<name>A0A7T2S8S2_DELAC</name>
<dbReference type="Proteomes" id="UP000594778">
    <property type="component" value="Chromosome"/>
</dbReference>
<dbReference type="SUPFAM" id="SSF53850">
    <property type="entry name" value="Periplasmic binding protein-like II"/>
    <property type="match status" value="1"/>
</dbReference>
<accession>A0A7T2S8S2</accession>
<dbReference type="AlphaFoldDB" id="A0A7T2S8S2"/>
<dbReference type="PIRSF" id="PIRSF017082">
    <property type="entry name" value="YflP"/>
    <property type="match status" value="1"/>
</dbReference>
<dbReference type="Pfam" id="PF03401">
    <property type="entry name" value="TctC"/>
    <property type="match status" value="1"/>
</dbReference>
<dbReference type="PANTHER" id="PTHR42928">
    <property type="entry name" value="TRICARBOXYLATE-BINDING PROTEIN"/>
    <property type="match status" value="1"/>
</dbReference>
<dbReference type="CDD" id="cd13578">
    <property type="entry name" value="PBP2_Bug27"/>
    <property type="match status" value="1"/>
</dbReference>
<dbReference type="InterPro" id="IPR042100">
    <property type="entry name" value="Bug_dom1"/>
</dbReference>
<dbReference type="Gene3D" id="3.40.190.150">
    <property type="entry name" value="Bordetella uptake gene, domain 1"/>
    <property type="match status" value="1"/>
</dbReference>
<dbReference type="InterPro" id="IPR005064">
    <property type="entry name" value="BUG"/>
</dbReference>
<keyword evidence="2" id="KW-0732">Signal</keyword>
<dbReference type="Gene3D" id="3.40.190.10">
    <property type="entry name" value="Periplasmic binding protein-like II"/>
    <property type="match status" value="1"/>
</dbReference>
<feature type="chain" id="PRO_5032630754" evidence="2">
    <location>
        <begin position="26"/>
        <end position="333"/>
    </location>
</feature>
<dbReference type="EMBL" id="CP065668">
    <property type="protein sequence ID" value="QPS10983.1"/>
    <property type="molecule type" value="Genomic_DNA"/>
</dbReference>
<organism evidence="3 4">
    <name type="scientific">Delftia acidovorans</name>
    <name type="common">Pseudomonas acidovorans</name>
    <name type="synonym">Comamonas acidovorans</name>
    <dbReference type="NCBI Taxonomy" id="80866"/>
    <lineage>
        <taxon>Bacteria</taxon>
        <taxon>Pseudomonadati</taxon>
        <taxon>Pseudomonadota</taxon>
        <taxon>Betaproteobacteria</taxon>
        <taxon>Burkholderiales</taxon>
        <taxon>Comamonadaceae</taxon>
        <taxon>Delftia</taxon>
    </lineage>
</organism>
<evidence type="ECO:0000313" key="3">
    <source>
        <dbReference type="EMBL" id="QPS10983.1"/>
    </source>
</evidence>
<evidence type="ECO:0000256" key="2">
    <source>
        <dbReference type="SAM" id="SignalP"/>
    </source>
</evidence>
<dbReference type="RefSeq" id="WP_197957248.1">
    <property type="nucleotide sequence ID" value="NZ_CP065668.1"/>
</dbReference>
<gene>
    <name evidence="3" type="ORF">I6G66_13735</name>
</gene>
<evidence type="ECO:0000256" key="1">
    <source>
        <dbReference type="ARBA" id="ARBA00006987"/>
    </source>
</evidence>
<protein>
    <submittedName>
        <fullName evidence="3">Tripartite tricarboxylate transporter substrate binding protein</fullName>
    </submittedName>
</protein>